<name>A0A5B8ICM9_9GAMM</name>
<keyword evidence="8 19" id="KW-0418">Kinase</keyword>
<sequence length="728" mass="81730">MAEKHSIVTASEINRADGIDLARSLGVFFDNRWFIIKITAIFTMIGVFYITLATPVYKADALIQVEQKNGDSLIKDISSMLPDAKPQSAAEIELIKSRMVIGKTIDDLALNIYVQQKYFPIIGKGVARLMDIESGRILVSHLDVPDSWLDKEFFLEVLDSQHYRLKRGDTFTFDGKVGKLENQNGISILVSEILADKGAVFNLRKLNTLTAVNNILREFSVADKGKDTGVLGVSLEGEDPIVTTKILNSIILNYLQQNIERKSEEAEKSLDFLKEQLPKIRDSLNDAENKLNNYRQQHDSVDLSLESKAVLDSMVSVESQLNELTFKEAEISKLYTREHPAYRALIEKRKMLQEEREKLNKRMGGMPKTQQEVLRLTRDVQAGHTVYMQLLNKQQELSINKASIVGNVRIIDKAVAQPTPIKPKKVLILLLFIIIGTAFSTVLALLKSMLHKGIESPEQLEELGINVYASIPLSEWQQKKDRAFLSKLNKKGKKSGTRSIELLALSNPADLAIEAIRSLRTSLHFAMMEAKNNVLMISGASPSIGKTFISINLGTIIAQAGQRILIVDCDMRKGYLHELIGAQNINGLSDILSGQSKIQDVVHKTQVENMDFISKGKMPPNPSELLMHKNFSDFIKWAEDNYDLVLLDTPPILAVTDAAIIGRHAGTSLLVARFEINTVKELEISIRRFEQNRINIKGVILNAIEKRATSYYGYGNYGYYAYDYKSNK</sequence>
<keyword evidence="3" id="KW-1003">Cell membrane</keyword>
<evidence type="ECO:0000256" key="14">
    <source>
        <dbReference type="SAM" id="Coils"/>
    </source>
</evidence>
<dbReference type="Pfam" id="PF02706">
    <property type="entry name" value="Wzz"/>
    <property type="match status" value="1"/>
</dbReference>
<feature type="domain" description="Tyrosine-protein kinase G-rich" evidence="18">
    <location>
        <begin position="368"/>
        <end position="449"/>
    </location>
</feature>
<feature type="domain" description="AAA" evidence="17">
    <location>
        <begin position="544"/>
        <end position="657"/>
    </location>
</feature>
<dbReference type="Pfam" id="PF13614">
    <property type="entry name" value="AAA_31"/>
    <property type="match status" value="1"/>
</dbReference>
<keyword evidence="20" id="KW-1185">Reference proteome</keyword>
<comment type="similarity">
    <text evidence="2">Belongs to the etk/wzc family.</text>
</comment>
<dbReference type="FunFam" id="3.40.50.300:FF:000527">
    <property type="entry name" value="Tyrosine-protein kinase etk"/>
    <property type="match status" value="1"/>
</dbReference>
<evidence type="ECO:0000256" key="2">
    <source>
        <dbReference type="ARBA" id="ARBA00008883"/>
    </source>
</evidence>
<dbReference type="Pfam" id="PF23607">
    <property type="entry name" value="WZC_N"/>
    <property type="match status" value="1"/>
</dbReference>
<evidence type="ECO:0000313" key="19">
    <source>
        <dbReference type="EMBL" id="QDX31268.1"/>
    </source>
</evidence>
<protein>
    <submittedName>
        <fullName evidence="19">Tyrosine-protein kinase Wzc</fullName>
    </submittedName>
</protein>
<feature type="coiled-coil region" evidence="14">
    <location>
        <begin position="256"/>
        <end position="304"/>
    </location>
</feature>
<dbReference type="Proteomes" id="UP000320591">
    <property type="component" value="Chromosome"/>
</dbReference>
<evidence type="ECO:0000256" key="9">
    <source>
        <dbReference type="ARBA" id="ARBA00022840"/>
    </source>
</evidence>
<evidence type="ECO:0000256" key="3">
    <source>
        <dbReference type="ARBA" id="ARBA00022475"/>
    </source>
</evidence>
<dbReference type="InterPro" id="IPR025669">
    <property type="entry name" value="AAA_dom"/>
</dbReference>
<comment type="subcellular location">
    <subcellularLocation>
        <location evidence="1">Cell inner membrane</location>
        <topology evidence="1">Multi-pass membrane protein</topology>
    </subcellularLocation>
</comment>
<keyword evidence="4" id="KW-0997">Cell inner membrane</keyword>
<dbReference type="PANTHER" id="PTHR32309:SF32">
    <property type="entry name" value="TYROSINE-PROTEIN KINASE ETK-RELATED"/>
    <property type="match status" value="1"/>
</dbReference>
<evidence type="ECO:0000256" key="11">
    <source>
        <dbReference type="ARBA" id="ARBA00023136"/>
    </source>
</evidence>
<dbReference type="NCBIfam" id="NF008568">
    <property type="entry name" value="PRK11519.1"/>
    <property type="match status" value="1"/>
</dbReference>
<dbReference type="GO" id="GO:0042802">
    <property type="term" value="F:identical protein binding"/>
    <property type="evidence" value="ECO:0007669"/>
    <property type="project" value="UniProtKB-ARBA"/>
</dbReference>
<evidence type="ECO:0000256" key="10">
    <source>
        <dbReference type="ARBA" id="ARBA00022989"/>
    </source>
</evidence>
<dbReference type="EMBL" id="CP042220">
    <property type="protein sequence ID" value="QDX31268.1"/>
    <property type="molecule type" value="Genomic_DNA"/>
</dbReference>
<keyword evidence="10 15" id="KW-1133">Transmembrane helix</keyword>
<evidence type="ECO:0000256" key="1">
    <source>
        <dbReference type="ARBA" id="ARBA00004429"/>
    </source>
</evidence>
<evidence type="ECO:0000256" key="4">
    <source>
        <dbReference type="ARBA" id="ARBA00022519"/>
    </source>
</evidence>
<keyword evidence="14" id="KW-0175">Coiled coil</keyword>
<gene>
    <name evidence="19" type="primary">wzc</name>
    <name evidence="19" type="ORF">Dpoa569_0003264</name>
</gene>
<dbReference type="NCBIfam" id="TIGR01007">
    <property type="entry name" value="eps_fam"/>
    <property type="match status" value="1"/>
</dbReference>
<keyword evidence="9" id="KW-0067">ATP-binding</keyword>
<feature type="domain" description="Polysaccharide chain length determinant N-terminal" evidence="16">
    <location>
        <begin position="18"/>
        <end position="108"/>
    </location>
</feature>
<keyword evidence="7" id="KW-0547">Nucleotide-binding</keyword>
<keyword evidence="6 15" id="KW-0812">Transmembrane</keyword>
<dbReference type="AlphaFoldDB" id="A0A5B8ICM9"/>
<dbReference type="InterPro" id="IPR005702">
    <property type="entry name" value="Wzc-like_C"/>
</dbReference>
<dbReference type="GO" id="GO:0005886">
    <property type="term" value="C:plasma membrane"/>
    <property type="evidence" value="ECO:0007669"/>
    <property type="project" value="UniProtKB-SubCell"/>
</dbReference>
<proteinExistence type="inferred from homology"/>
<dbReference type="STRING" id="568768.GCA_000406125_00690"/>
<dbReference type="InterPro" id="IPR027417">
    <property type="entry name" value="P-loop_NTPase"/>
</dbReference>
<dbReference type="CDD" id="cd05387">
    <property type="entry name" value="BY-kinase"/>
    <property type="match status" value="1"/>
</dbReference>
<keyword evidence="11 15" id="KW-0472">Membrane</keyword>
<dbReference type="InterPro" id="IPR032807">
    <property type="entry name" value="GNVR"/>
</dbReference>
<evidence type="ECO:0000259" key="16">
    <source>
        <dbReference type="Pfam" id="PF02706"/>
    </source>
</evidence>
<evidence type="ECO:0000256" key="7">
    <source>
        <dbReference type="ARBA" id="ARBA00022741"/>
    </source>
</evidence>
<dbReference type="KEGG" id="dic:Dpoa569_0003264"/>
<dbReference type="Pfam" id="PF13807">
    <property type="entry name" value="GNVR"/>
    <property type="match status" value="1"/>
</dbReference>
<dbReference type="OrthoDB" id="9775724at2"/>
<dbReference type="Gene3D" id="3.40.50.300">
    <property type="entry name" value="P-loop containing nucleotide triphosphate hydrolases"/>
    <property type="match status" value="1"/>
</dbReference>
<evidence type="ECO:0000313" key="20">
    <source>
        <dbReference type="Proteomes" id="UP000320591"/>
    </source>
</evidence>
<feature type="transmembrane region" description="Helical" evidence="15">
    <location>
        <begin position="33"/>
        <end position="52"/>
    </location>
</feature>
<evidence type="ECO:0000259" key="17">
    <source>
        <dbReference type="Pfam" id="PF13614"/>
    </source>
</evidence>
<evidence type="ECO:0000256" key="6">
    <source>
        <dbReference type="ARBA" id="ARBA00022692"/>
    </source>
</evidence>
<dbReference type="GO" id="GO:0004713">
    <property type="term" value="F:protein tyrosine kinase activity"/>
    <property type="evidence" value="ECO:0007669"/>
    <property type="project" value="UniProtKB-KW"/>
</dbReference>
<dbReference type="GO" id="GO:0005524">
    <property type="term" value="F:ATP binding"/>
    <property type="evidence" value="ECO:0007669"/>
    <property type="project" value="UniProtKB-KW"/>
</dbReference>
<dbReference type="PANTHER" id="PTHR32309">
    <property type="entry name" value="TYROSINE-PROTEIN KINASE"/>
    <property type="match status" value="1"/>
</dbReference>
<dbReference type="InterPro" id="IPR050445">
    <property type="entry name" value="Bact_polysacc_biosynth/exp"/>
</dbReference>
<evidence type="ECO:0000256" key="15">
    <source>
        <dbReference type="SAM" id="Phobius"/>
    </source>
</evidence>
<organism evidence="19 20">
    <name type="scientific">Dickeya poaceiphila</name>
    <dbReference type="NCBI Taxonomy" id="568768"/>
    <lineage>
        <taxon>Bacteria</taxon>
        <taxon>Pseudomonadati</taxon>
        <taxon>Pseudomonadota</taxon>
        <taxon>Gammaproteobacteria</taxon>
        <taxon>Enterobacterales</taxon>
        <taxon>Pectobacteriaceae</taxon>
        <taxon>Dickeya</taxon>
    </lineage>
</organism>
<evidence type="ECO:0000256" key="8">
    <source>
        <dbReference type="ARBA" id="ARBA00022777"/>
    </source>
</evidence>
<evidence type="ECO:0000256" key="5">
    <source>
        <dbReference type="ARBA" id="ARBA00022679"/>
    </source>
</evidence>
<evidence type="ECO:0000256" key="12">
    <source>
        <dbReference type="ARBA" id="ARBA00023137"/>
    </source>
</evidence>
<evidence type="ECO:0000256" key="13">
    <source>
        <dbReference type="ARBA" id="ARBA00053015"/>
    </source>
</evidence>
<keyword evidence="12" id="KW-0829">Tyrosine-protein kinase</keyword>
<reference evidence="19 20" key="1">
    <citation type="journal article" date="2019" name="Environ. Microbiol.">
        <title>The phytopathogenic nature of Dickeya aquatica 174/2 and the dynamic early evolution of Dickeya pathogenicity.</title>
        <authorList>
            <person name="Duprey A."/>
            <person name="Taib N."/>
            <person name="Leonard S."/>
            <person name="Garin T."/>
            <person name="Flandrois J.P."/>
            <person name="Nasser W."/>
            <person name="Brochier-Armanet C."/>
            <person name="Reverchon S."/>
        </authorList>
    </citation>
    <scope>NUCLEOTIDE SEQUENCE [LARGE SCALE GENOMIC DNA]</scope>
    <source>
        <strain evidence="19 20">NCPPB 569</strain>
    </source>
</reference>
<feature type="transmembrane region" description="Helical" evidence="15">
    <location>
        <begin position="426"/>
        <end position="446"/>
    </location>
</feature>
<dbReference type="SUPFAM" id="SSF52540">
    <property type="entry name" value="P-loop containing nucleoside triphosphate hydrolases"/>
    <property type="match status" value="1"/>
</dbReference>
<dbReference type="InterPro" id="IPR003856">
    <property type="entry name" value="LPS_length_determ_N"/>
</dbReference>
<accession>A0A5B8ICM9</accession>
<comment type="catalytic activity">
    <reaction evidence="13">
        <text>L-tyrosyl-[protein] + ATP = O-phospho-L-tyrosyl-[protein] + ADP + H(+)</text>
        <dbReference type="Rhea" id="RHEA:10596"/>
        <dbReference type="Rhea" id="RHEA-COMP:10136"/>
        <dbReference type="Rhea" id="RHEA-COMP:20101"/>
        <dbReference type="ChEBI" id="CHEBI:15378"/>
        <dbReference type="ChEBI" id="CHEBI:30616"/>
        <dbReference type="ChEBI" id="CHEBI:46858"/>
        <dbReference type="ChEBI" id="CHEBI:61978"/>
        <dbReference type="ChEBI" id="CHEBI:456216"/>
    </reaction>
</comment>
<dbReference type="RefSeq" id="WP_042868660.1">
    <property type="nucleotide sequence ID" value="NZ_CM001975.1"/>
</dbReference>
<keyword evidence="5" id="KW-0808">Transferase</keyword>
<evidence type="ECO:0000259" key="18">
    <source>
        <dbReference type="Pfam" id="PF13807"/>
    </source>
</evidence>